<dbReference type="AlphaFoldDB" id="A0A5R9J464"/>
<dbReference type="InterPro" id="IPR002547">
    <property type="entry name" value="tRNA-bd_dom"/>
</dbReference>
<feature type="region of interest" description="Disordered" evidence="4">
    <location>
        <begin position="1"/>
        <end position="28"/>
    </location>
</feature>
<dbReference type="Proteomes" id="UP000305654">
    <property type="component" value="Unassembled WGS sequence"/>
</dbReference>
<name>A0A5R9J464_9PROT</name>
<dbReference type="NCBIfam" id="NF007495">
    <property type="entry name" value="PRK10089.1-4"/>
    <property type="match status" value="1"/>
</dbReference>
<dbReference type="CDD" id="cd02798">
    <property type="entry name" value="tRNA_bind_CsaA"/>
    <property type="match status" value="1"/>
</dbReference>
<feature type="domain" description="TRNA-binding" evidence="5">
    <location>
        <begin position="35"/>
        <end position="139"/>
    </location>
</feature>
<dbReference type="FunFam" id="2.40.50.140:FF:000165">
    <property type="entry name" value="Chaperone CsaA"/>
    <property type="match status" value="1"/>
</dbReference>
<dbReference type="PANTHER" id="PTHR11586:SF37">
    <property type="entry name" value="TRNA-BINDING DOMAIN-CONTAINING PROTEIN"/>
    <property type="match status" value="1"/>
</dbReference>
<dbReference type="GO" id="GO:0000049">
    <property type="term" value="F:tRNA binding"/>
    <property type="evidence" value="ECO:0007669"/>
    <property type="project" value="UniProtKB-UniRule"/>
</dbReference>
<proteinExistence type="predicted"/>
<evidence type="ECO:0000313" key="6">
    <source>
        <dbReference type="EMBL" id="TLU71287.1"/>
    </source>
</evidence>
<evidence type="ECO:0000313" key="7">
    <source>
        <dbReference type="Proteomes" id="UP000305654"/>
    </source>
</evidence>
<dbReference type="InterPro" id="IPR051270">
    <property type="entry name" value="Tyrosine-tRNA_ligase_regulator"/>
</dbReference>
<dbReference type="NCBIfam" id="NF007494">
    <property type="entry name" value="PRK10089.1-3"/>
    <property type="match status" value="1"/>
</dbReference>
<dbReference type="InterPro" id="IPR008231">
    <property type="entry name" value="CsaA"/>
</dbReference>
<dbReference type="EMBL" id="VCDI01000007">
    <property type="protein sequence ID" value="TLU71287.1"/>
    <property type="molecule type" value="Genomic_DNA"/>
</dbReference>
<dbReference type="InterPro" id="IPR012340">
    <property type="entry name" value="NA-bd_OB-fold"/>
</dbReference>
<evidence type="ECO:0000256" key="2">
    <source>
        <dbReference type="ARBA" id="ARBA00022884"/>
    </source>
</evidence>
<dbReference type="Pfam" id="PF01588">
    <property type="entry name" value="tRNA_bind"/>
    <property type="match status" value="1"/>
</dbReference>
<gene>
    <name evidence="6" type="ORF">FE263_17465</name>
</gene>
<protein>
    <submittedName>
        <fullName evidence="6">tRNA-binding protein</fullName>
    </submittedName>
</protein>
<dbReference type="PROSITE" id="PS50886">
    <property type="entry name" value="TRBD"/>
    <property type="match status" value="1"/>
</dbReference>
<dbReference type="NCBIfam" id="TIGR02222">
    <property type="entry name" value="chap_CsaA"/>
    <property type="match status" value="1"/>
</dbReference>
<comment type="caution">
    <text evidence="6">The sequence shown here is derived from an EMBL/GenBank/DDBJ whole genome shotgun (WGS) entry which is preliminary data.</text>
</comment>
<feature type="compositionally biased region" description="Low complexity" evidence="4">
    <location>
        <begin position="16"/>
        <end position="28"/>
    </location>
</feature>
<keyword evidence="2 3" id="KW-0694">RNA-binding</keyword>
<keyword evidence="1 3" id="KW-0820">tRNA-binding</keyword>
<organism evidence="6 7">
    <name type="scientific">Lichenicoccus roseus</name>
    <dbReference type="NCBI Taxonomy" id="2683649"/>
    <lineage>
        <taxon>Bacteria</taxon>
        <taxon>Pseudomonadati</taxon>
        <taxon>Pseudomonadota</taxon>
        <taxon>Alphaproteobacteria</taxon>
        <taxon>Acetobacterales</taxon>
        <taxon>Acetobacteraceae</taxon>
        <taxon>Lichenicoccus</taxon>
    </lineage>
</organism>
<dbReference type="PANTHER" id="PTHR11586">
    <property type="entry name" value="TRNA-AMINOACYLATION COFACTOR ARC1 FAMILY MEMBER"/>
    <property type="match status" value="1"/>
</dbReference>
<dbReference type="RefSeq" id="WP_138327324.1">
    <property type="nucleotide sequence ID" value="NZ_VCDI01000007.1"/>
</dbReference>
<sequence>MSGTSPESSDPRGSEPAPGDTPPAAATAPVITADDFNAVDIRVGTVADAKPFPEARKPAIRLWIDFGPAFGIRRSSAQVTRHYTPDQLIGRQVCAVVNLPPRQIGPFVSEVLTLGMPDSKGEVVLIRPDHKVPDGGRLF</sequence>
<dbReference type="Gene3D" id="2.40.50.140">
    <property type="entry name" value="Nucleic acid-binding proteins"/>
    <property type="match status" value="1"/>
</dbReference>
<keyword evidence="7" id="KW-1185">Reference proteome</keyword>
<evidence type="ECO:0000256" key="3">
    <source>
        <dbReference type="PROSITE-ProRule" id="PRU00209"/>
    </source>
</evidence>
<dbReference type="SUPFAM" id="SSF50249">
    <property type="entry name" value="Nucleic acid-binding proteins"/>
    <property type="match status" value="1"/>
</dbReference>
<accession>A0A5R9J464</accession>
<evidence type="ECO:0000256" key="1">
    <source>
        <dbReference type="ARBA" id="ARBA00022555"/>
    </source>
</evidence>
<dbReference type="OrthoDB" id="9794564at2"/>
<evidence type="ECO:0000256" key="4">
    <source>
        <dbReference type="SAM" id="MobiDB-lite"/>
    </source>
</evidence>
<evidence type="ECO:0000259" key="5">
    <source>
        <dbReference type="PROSITE" id="PS50886"/>
    </source>
</evidence>
<reference evidence="6 7" key="1">
    <citation type="submission" date="2019-05" db="EMBL/GenBank/DDBJ databases">
        <authorList>
            <person name="Pankratov T."/>
            <person name="Grouzdev D."/>
        </authorList>
    </citation>
    <scope>NUCLEOTIDE SEQUENCE [LARGE SCALE GENOMIC DNA]</scope>
    <source>
        <strain evidence="6 7">KEBCLARHB70R</strain>
    </source>
</reference>